<protein>
    <submittedName>
        <fullName evidence="3">Uncharacterized protein</fullName>
    </submittedName>
</protein>
<dbReference type="KEGG" id="mlr:MELLADRAFT_89768"/>
<dbReference type="AlphaFoldDB" id="F4RUJ7"/>
<feature type="compositionally biased region" description="Acidic residues" evidence="2">
    <location>
        <begin position="397"/>
        <end position="411"/>
    </location>
</feature>
<feature type="coiled-coil region" evidence="1">
    <location>
        <begin position="93"/>
        <end position="120"/>
    </location>
</feature>
<dbReference type="Proteomes" id="UP000001072">
    <property type="component" value="Unassembled WGS sequence"/>
</dbReference>
<gene>
    <name evidence="3" type="ORF">MELLADRAFT_89768</name>
</gene>
<name>F4RUJ7_MELLP</name>
<keyword evidence="4" id="KW-1185">Reference proteome</keyword>
<evidence type="ECO:0000256" key="2">
    <source>
        <dbReference type="SAM" id="MobiDB-lite"/>
    </source>
</evidence>
<evidence type="ECO:0000313" key="3">
    <source>
        <dbReference type="EMBL" id="EGG03984.1"/>
    </source>
</evidence>
<evidence type="ECO:0000313" key="4">
    <source>
        <dbReference type="Proteomes" id="UP000001072"/>
    </source>
</evidence>
<dbReference type="GeneID" id="18935320"/>
<reference evidence="4" key="1">
    <citation type="journal article" date="2011" name="Proc. Natl. Acad. Sci. U.S.A.">
        <title>Obligate biotrophy features unraveled by the genomic analysis of rust fungi.</title>
        <authorList>
            <person name="Duplessis S."/>
            <person name="Cuomo C.A."/>
            <person name="Lin Y.-C."/>
            <person name="Aerts A."/>
            <person name="Tisserant E."/>
            <person name="Veneault-Fourrey C."/>
            <person name="Joly D.L."/>
            <person name="Hacquard S."/>
            <person name="Amselem J."/>
            <person name="Cantarel B.L."/>
            <person name="Chiu R."/>
            <person name="Coutinho P.M."/>
            <person name="Feau N."/>
            <person name="Field M."/>
            <person name="Frey P."/>
            <person name="Gelhaye E."/>
            <person name="Goldberg J."/>
            <person name="Grabherr M.G."/>
            <person name="Kodira C.D."/>
            <person name="Kohler A."/>
            <person name="Kuees U."/>
            <person name="Lindquist E.A."/>
            <person name="Lucas S.M."/>
            <person name="Mago R."/>
            <person name="Mauceli E."/>
            <person name="Morin E."/>
            <person name="Murat C."/>
            <person name="Pangilinan J.L."/>
            <person name="Park R."/>
            <person name="Pearson M."/>
            <person name="Quesneville H."/>
            <person name="Rouhier N."/>
            <person name="Sakthikumar S."/>
            <person name="Salamov A.A."/>
            <person name="Schmutz J."/>
            <person name="Selles B."/>
            <person name="Shapiro H."/>
            <person name="Tanguay P."/>
            <person name="Tuskan G.A."/>
            <person name="Henrissat B."/>
            <person name="Van de Peer Y."/>
            <person name="Rouze P."/>
            <person name="Ellis J.G."/>
            <person name="Dodds P.N."/>
            <person name="Schein J.E."/>
            <person name="Zhong S."/>
            <person name="Hamelin R.C."/>
            <person name="Grigoriev I.V."/>
            <person name="Szabo L.J."/>
            <person name="Martin F."/>
        </authorList>
    </citation>
    <scope>NUCLEOTIDE SEQUENCE [LARGE SCALE GENOMIC DNA]</scope>
    <source>
        <strain evidence="4">98AG31 / pathotype 3-4-7</strain>
    </source>
</reference>
<dbReference type="VEuPathDB" id="FungiDB:MELLADRAFT_89768"/>
<dbReference type="EMBL" id="GL883121">
    <property type="protein sequence ID" value="EGG03984.1"/>
    <property type="molecule type" value="Genomic_DNA"/>
</dbReference>
<evidence type="ECO:0000256" key="1">
    <source>
        <dbReference type="SAM" id="Coils"/>
    </source>
</evidence>
<proteinExistence type="predicted"/>
<accession>F4RUJ7</accession>
<dbReference type="OrthoDB" id="2511471at2759"/>
<keyword evidence="1" id="KW-0175">Coiled coil</keyword>
<dbReference type="PANTHER" id="PTHR33096">
    <property type="entry name" value="CXC2 DOMAIN-CONTAINING PROTEIN"/>
    <property type="match status" value="1"/>
</dbReference>
<organism evidence="4">
    <name type="scientific">Melampsora larici-populina (strain 98AG31 / pathotype 3-4-7)</name>
    <name type="common">Poplar leaf rust fungus</name>
    <dbReference type="NCBI Taxonomy" id="747676"/>
    <lineage>
        <taxon>Eukaryota</taxon>
        <taxon>Fungi</taxon>
        <taxon>Dikarya</taxon>
        <taxon>Basidiomycota</taxon>
        <taxon>Pucciniomycotina</taxon>
        <taxon>Pucciniomycetes</taxon>
        <taxon>Pucciniales</taxon>
        <taxon>Melampsoraceae</taxon>
        <taxon>Melampsora</taxon>
    </lineage>
</organism>
<dbReference type="PANTHER" id="PTHR33096:SF1">
    <property type="entry name" value="CXC1-LIKE CYSTEINE CLUSTER ASSOCIATED WITH KDZ TRANSPOSASES DOMAIN-CONTAINING PROTEIN"/>
    <property type="match status" value="1"/>
</dbReference>
<sequence>MRYSTKQHRLTALDFRAKHKNERGRHKAVVNSLKHLRQTQKKMDDANKVLKDLNTTHGHTEMYFQQQWERKKAIQGQTISQTSKDYLEHVGDLVELEEKLVIAQDQLEDLHRRSRRQRRRHRRRNHRSRLPNTLVLLERAIEEVSDRLGDAQLIELTGTSDARAQPLIKIRVAKGNLLGAKASVIEHQRQASHARATAAQLRRKHATYWRLANDYNIEFQPDTPLDTPSLQEVEAMPLKPWAIDDATQEGIEAYITICRCQEELRRIAKEARQMVCWAVEYQDKINELRRDTINDLSSFATDVIPNWTSKDVMMSLTSTVARQADRIWLRWNQKILFLLDATANDNVCKTFSDAELKAKWRSMVQFTLQEWERMVRIQNILAGEEELDQRAHQEDDGKFDDDNLDIEEFNT</sequence>
<dbReference type="InParanoid" id="F4RUJ7"/>
<dbReference type="RefSeq" id="XP_007412777.1">
    <property type="nucleotide sequence ID" value="XM_007412715.1"/>
</dbReference>
<dbReference type="HOGENOM" id="CLU_046571_1_0_1"/>
<feature type="region of interest" description="Disordered" evidence="2">
    <location>
        <begin position="388"/>
        <end position="411"/>
    </location>
</feature>